<evidence type="ECO:0000313" key="5">
    <source>
        <dbReference type="Proteomes" id="UP000593576"/>
    </source>
</evidence>
<organism evidence="4 5">
    <name type="scientific">Gossypium schwendimanii</name>
    <name type="common">Cotton</name>
    <dbReference type="NCBI Taxonomy" id="34291"/>
    <lineage>
        <taxon>Eukaryota</taxon>
        <taxon>Viridiplantae</taxon>
        <taxon>Streptophyta</taxon>
        <taxon>Embryophyta</taxon>
        <taxon>Tracheophyta</taxon>
        <taxon>Spermatophyta</taxon>
        <taxon>Magnoliopsida</taxon>
        <taxon>eudicotyledons</taxon>
        <taxon>Gunneridae</taxon>
        <taxon>Pentapetalae</taxon>
        <taxon>rosids</taxon>
        <taxon>malvids</taxon>
        <taxon>Malvales</taxon>
        <taxon>Malvaceae</taxon>
        <taxon>Malvoideae</taxon>
        <taxon>Gossypium</taxon>
    </lineage>
</organism>
<dbReference type="PANTHER" id="PTHR31760">
    <property type="entry name" value="S-ADENOSYL-L-METHIONINE-DEPENDENT METHYLTRANSFERASES SUPERFAMILY PROTEIN"/>
    <property type="match status" value="1"/>
</dbReference>
<dbReference type="InterPro" id="IPR003682">
    <property type="entry name" value="rRNA_ssu_MeTfrase_G"/>
</dbReference>
<keyword evidence="1" id="KW-0963">Cytoplasm</keyword>
<dbReference type="OrthoDB" id="784548at2759"/>
<protein>
    <submittedName>
        <fullName evidence="4">Uncharacterized protein</fullName>
    </submittedName>
</protein>
<dbReference type="Pfam" id="PF02527">
    <property type="entry name" value="GidB"/>
    <property type="match status" value="2"/>
</dbReference>
<evidence type="ECO:0000256" key="1">
    <source>
        <dbReference type="ARBA" id="ARBA00022490"/>
    </source>
</evidence>
<keyword evidence="5" id="KW-1185">Reference proteome</keyword>
<gene>
    <name evidence="4" type="ORF">Goshw_028252</name>
</gene>
<evidence type="ECO:0000256" key="2">
    <source>
        <dbReference type="ARBA" id="ARBA00022552"/>
    </source>
</evidence>
<keyword evidence="3" id="KW-0808">Transferase</keyword>
<dbReference type="AlphaFoldDB" id="A0A7J9MPV9"/>
<dbReference type="GO" id="GO:0070043">
    <property type="term" value="F:rRNA (guanine-N7-)-methyltransferase activity"/>
    <property type="evidence" value="ECO:0007669"/>
    <property type="project" value="TreeGrafter"/>
</dbReference>
<dbReference type="Gene3D" id="3.40.50.150">
    <property type="entry name" value="Vaccinia Virus protein VP39"/>
    <property type="match status" value="2"/>
</dbReference>
<name>A0A7J9MPV9_GOSSC</name>
<comment type="caution">
    <text evidence="4">The sequence shown here is derived from an EMBL/GenBank/DDBJ whole genome shotgun (WGS) entry which is preliminary data.</text>
</comment>
<accession>A0A7J9MPV9</accession>
<dbReference type="PANTHER" id="PTHR31760:SF0">
    <property type="entry name" value="S-ADENOSYL-L-METHIONINE-DEPENDENT METHYLTRANSFERASES SUPERFAMILY PROTEIN"/>
    <property type="match status" value="1"/>
</dbReference>
<keyword evidence="2" id="KW-0698">rRNA processing</keyword>
<dbReference type="GO" id="GO:0005829">
    <property type="term" value="C:cytosol"/>
    <property type="evidence" value="ECO:0007669"/>
    <property type="project" value="TreeGrafter"/>
</dbReference>
<dbReference type="HAMAP" id="MF_00074">
    <property type="entry name" value="16SrRNA_methyltr_G"/>
    <property type="match status" value="1"/>
</dbReference>
<dbReference type="EMBL" id="JABFAF010000012">
    <property type="protein sequence ID" value="MBA0873163.1"/>
    <property type="molecule type" value="Genomic_DNA"/>
</dbReference>
<dbReference type="SUPFAM" id="SSF53335">
    <property type="entry name" value="S-adenosyl-L-methionine-dependent methyltransferases"/>
    <property type="match status" value="1"/>
</dbReference>
<evidence type="ECO:0000313" key="4">
    <source>
        <dbReference type="EMBL" id="MBA0873163.1"/>
    </source>
</evidence>
<dbReference type="Proteomes" id="UP000593576">
    <property type="component" value="Unassembled WGS sequence"/>
</dbReference>
<evidence type="ECO:0000256" key="3">
    <source>
        <dbReference type="ARBA" id="ARBA00022679"/>
    </source>
</evidence>
<dbReference type="InterPro" id="IPR029063">
    <property type="entry name" value="SAM-dependent_MTases_sf"/>
</dbReference>
<proteinExistence type="inferred from homology"/>
<reference evidence="4 5" key="1">
    <citation type="journal article" date="2019" name="Genome Biol. Evol.">
        <title>Insights into the evolution of the New World diploid cottons (Gossypium, subgenus Houzingenia) based on genome sequencing.</title>
        <authorList>
            <person name="Grover C.E."/>
            <person name="Arick M.A. 2nd"/>
            <person name="Thrash A."/>
            <person name="Conover J.L."/>
            <person name="Sanders W.S."/>
            <person name="Peterson D.G."/>
            <person name="Frelichowski J.E."/>
            <person name="Scheffler J.A."/>
            <person name="Scheffler B.E."/>
            <person name="Wendel J.F."/>
        </authorList>
    </citation>
    <scope>NUCLEOTIDE SEQUENCE [LARGE SCALE GENOMIC DNA]</scope>
    <source>
        <strain evidence="4">1</strain>
        <tissue evidence="4">Leaf</tissue>
    </source>
</reference>
<sequence length="293" mass="32613">MFYRCKILNVNFPSSISLGTFVKHLPFSKPKTSFPPQRLNFKSLTTTTTCVTRSSSYFETLNSRQKDQIHLYVDALLQWNQKMNLTAVNEVNEVMERHIEDSLAIIPPIQNSYISSCNNSFDNLRIVDVGSGAGLPGLVLAVACPVSLIGLSNVQVVRERAEVLFQYSFYGFSNDLRLKIIVKGLEFDAFGALSMGQKLGQDSNFRERFDVAVARAVAEMKVLAEYCLPLVRVGGLFVAAKGHNPQDEVKSAERATKLMGASVLQLCSACERVGYDMCPPQRINVLKFFHILG</sequence>